<dbReference type="InterPro" id="IPR011047">
    <property type="entry name" value="Quinoprotein_ADH-like_sf"/>
</dbReference>
<dbReference type="SUPFAM" id="SSF63829">
    <property type="entry name" value="Calcium-dependent phosphotriesterase"/>
    <property type="match status" value="1"/>
</dbReference>
<dbReference type="OrthoDB" id="9807410at2"/>
<evidence type="ECO:0000313" key="3">
    <source>
        <dbReference type="EMBL" id="SFS41331.1"/>
    </source>
</evidence>
<dbReference type="SUPFAM" id="SSF50998">
    <property type="entry name" value="Quinoprotein alcohol dehydrogenase-like"/>
    <property type="match status" value="2"/>
</dbReference>
<dbReference type="InterPro" id="IPR048954">
    <property type="entry name" value="PorZ_N"/>
</dbReference>
<name>A0A1I6PMA3_9FLAO</name>
<proteinExistence type="predicted"/>
<keyword evidence="4" id="KW-1185">Reference proteome</keyword>
<organism evidence="3 4">
    <name type="scientific">Lutibacter maritimus</name>
    <dbReference type="NCBI Taxonomy" id="593133"/>
    <lineage>
        <taxon>Bacteria</taxon>
        <taxon>Pseudomonadati</taxon>
        <taxon>Bacteroidota</taxon>
        <taxon>Flavobacteriia</taxon>
        <taxon>Flavobacteriales</taxon>
        <taxon>Flavobacteriaceae</taxon>
        <taxon>Lutibacter</taxon>
    </lineage>
</organism>
<dbReference type="InterPro" id="IPR015943">
    <property type="entry name" value="WD40/YVTN_repeat-like_dom_sf"/>
</dbReference>
<feature type="signal peptide" evidence="1">
    <location>
        <begin position="1"/>
        <end position="18"/>
    </location>
</feature>
<sequence>MKKFTQILLLLIFAQTWAQTDFSNSWEDFYSYNNVKDFIKVDDEIFAISDNAFFTYNLLSGETNKKSSINGLSGESTSSICYSKKFNKIIIGYETGLIEIIDKNGNIIVAKDIENFNYSGSKKINDIFEFENKIYIATSFAIVVYDIEKLQFGDTYFIGNQSSEIYINQITVFENKIYAVTENGVYSANISNPNLIDYNNWTHYFSGNFNTIEVFNNQLYAGNNRTLYKIQNNALVSIKVYSQPILDLKASLNFLTVATSKVVYVIDNDNIEQIKYTSVASNPYFFNVNTAFYEDESLLIGTVEFGILKSNKSDLENFQEIHPEGPYSNYPFSISVKNNNLWVVFGSYDQAYTPLGKRFGVSHFNSNNWVNIPYKNLNLNDLVNVTFDPLTDNKVYISSWGGGMLVVENDEVVTHWNHLNSGLEKLVYSNPNYVSIRINGSAFDSQGNLWIANAWVDKRIKKYATDGVWSSFDMSSVITNSAYGLNELIVDNLNTVWVGSRRNGVLVFNENGNRKKALTTEQFKGSLPDLNVRTLQMDKSNRLWIGTLGGLVVLYNANNVFDNNTMNAEPVIFLENGVPKKLLGEEVLNSIAIDGADNKWFGSVTGGALQTNPNGTITLKSFNTDNSPLPSNNILKIAIDNNSGKVYFATDKGIVAYKSNVAAYGDNLPEVYAFPNPSTKNNNVITIDGRNGAHLPNKTNVKILDTAGNLVYETNVKEGQELYGGKVIWNKINLAGKKVASGIYIVLLTANEGLETAITKIAIIN</sequence>
<keyword evidence="1" id="KW-0732">Signal</keyword>
<reference evidence="4" key="1">
    <citation type="submission" date="2016-10" db="EMBL/GenBank/DDBJ databases">
        <authorList>
            <person name="Varghese N."/>
            <person name="Submissions S."/>
        </authorList>
    </citation>
    <scope>NUCLEOTIDE SEQUENCE [LARGE SCALE GENOMIC DNA]</scope>
    <source>
        <strain evidence="4">DSM 24450</strain>
    </source>
</reference>
<dbReference type="Gene3D" id="2.130.10.10">
    <property type="entry name" value="YVTN repeat-like/Quinoprotein amine dehydrogenase"/>
    <property type="match status" value="4"/>
</dbReference>
<dbReference type="Pfam" id="PF07494">
    <property type="entry name" value="Reg_prop"/>
    <property type="match status" value="1"/>
</dbReference>
<feature type="chain" id="PRO_5011470864" evidence="1">
    <location>
        <begin position="19"/>
        <end position="765"/>
    </location>
</feature>
<dbReference type="AlphaFoldDB" id="A0A1I6PMA3"/>
<accession>A0A1I6PMA3</accession>
<evidence type="ECO:0000259" key="2">
    <source>
        <dbReference type="Pfam" id="PF21544"/>
    </source>
</evidence>
<dbReference type="Pfam" id="PF21544">
    <property type="entry name" value="PorZ_N_b_propeller"/>
    <property type="match status" value="1"/>
</dbReference>
<dbReference type="RefSeq" id="WP_090223649.1">
    <property type="nucleotide sequence ID" value="NZ_FOZP01000002.1"/>
</dbReference>
<dbReference type="Proteomes" id="UP000199312">
    <property type="component" value="Unassembled WGS sequence"/>
</dbReference>
<dbReference type="STRING" id="593133.SAMN04488006_1187"/>
<evidence type="ECO:0000313" key="4">
    <source>
        <dbReference type="Proteomes" id="UP000199312"/>
    </source>
</evidence>
<feature type="domain" description="PorZ N-terminal beta-propeller" evidence="2">
    <location>
        <begin position="45"/>
        <end position="202"/>
    </location>
</feature>
<dbReference type="InterPro" id="IPR011110">
    <property type="entry name" value="Reg_prop"/>
</dbReference>
<dbReference type="EMBL" id="FOZP01000002">
    <property type="protein sequence ID" value="SFS41331.1"/>
    <property type="molecule type" value="Genomic_DNA"/>
</dbReference>
<evidence type="ECO:0000256" key="1">
    <source>
        <dbReference type="SAM" id="SignalP"/>
    </source>
</evidence>
<protein>
    <submittedName>
        <fullName evidence="3">Two component regulator propeller</fullName>
    </submittedName>
</protein>
<gene>
    <name evidence="3" type="ORF">SAMN04488006_1187</name>
</gene>